<keyword evidence="1" id="KW-1133">Transmembrane helix</keyword>
<feature type="transmembrane region" description="Helical" evidence="1">
    <location>
        <begin position="151"/>
        <end position="170"/>
    </location>
</feature>
<gene>
    <name evidence="2" type="ORF">GOOTI_123_00240</name>
</gene>
<evidence type="ECO:0000313" key="2">
    <source>
        <dbReference type="EMBL" id="GAB34810.1"/>
    </source>
</evidence>
<accession>H5TMV2</accession>
<keyword evidence="1" id="KW-0472">Membrane</keyword>
<name>H5TMV2_GORO1</name>
<dbReference type="STRING" id="1108044.GOOTI_123_00240"/>
<keyword evidence="1" id="KW-0812">Transmembrane</keyword>
<sequence>MHDPNSAIPDDAKPALWLRYDEWRGERHRRFNERNARKLVGWRRRTVYRRLVVVQAICALLVLIGALVAFWSREWFIIPLATGIIGALVCQRLLRIVTGSVGDAPVSALDEIQLAQRNSARSIAYFALFTLMFIPYAILVTLGGFDQVRGQYVYGTGMLLIALVLGAVFIPSMLTAWWMADADPEDLDLPGDTDLYSGPGFHTNQGRTSP</sequence>
<dbReference type="AlphaFoldDB" id="H5TMV2"/>
<keyword evidence="3" id="KW-1185">Reference proteome</keyword>
<dbReference type="RefSeq" id="WP_007239039.1">
    <property type="nucleotide sequence ID" value="NZ_BAFB01000123.1"/>
</dbReference>
<dbReference type="Proteomes" id="UP000005038">
    <property type="component" value="Unassembled WGS sequence"/>
</dbReference>
<reference evidence="2" key="1">
    <citation type="submission" date="2012-02" db="EMBL/GenBank/DDBJ databases">
        <title>Whole genome shotgun sequence of Gordonia otitidis NBRC 100426.</title>
        <authorList>
            <person name="Yoshida I."/>
            <person name="Hosoyama A."/>
            <person name="Tsuchikane K."/>
            <person name="Katsumata H."/>
            <person name="Yamazaki S."/>
            <person name="Fujita N."/>
        </authorList>
    </citation>
    <scope>NUCLEOTIDE SEQUENCE [LARGE SCALE GENOMIC DNA]</scope>
    <source>
        <strain evidence="2">NBRC 100426</strain>
    </source>
</reference>
<feature type="transmembrane region" description="Helical" evidence="1">
    <location>
        <begin position="123"/>
        <end position="145"/>
    </location>
</feature>
<comment type="caution">
    <text evidence="2">The sequence shown here is derived from an EMBL/GenBank/DDBJ whole genome shotgun (WGS) entry which is preliminary data.</text>
</comment>
<dbReference type="EMBL" id="BAFB01000123">
    <property type="protein sequence ID" value="GAB34810.1"/>
    <property type="molecule type" value="Genomic_DNA"/>
</dbReference>
<proteinExistence type="predicted"/>
<protein>
    <submittedName>
        <fullName evidence="2">Uncharacterized protein</fullName>
    </submittedName>
</protein>
<evidence type="ECO:0000256" key="1">
    <source>
        <dbReference type="SAM" id="Phobius"/>
    </source>
</evidence>
<organism evidence="2 3">
    <name type="scientific">Gordonia otitidis (strain DSM 44809 / CCUG 52243 / JCM 12355 / NBRC 100426 / IFM 10032)</name>
    <dbReference type="NCBI Taxonomy" id="1108044"/>
    <lineage>
        <taxon>Bacteria</taxon>
        <taxon>Bacillati</taxon>
        <taxon>Actinomycetota</taxon>
        <taxon>Actinomycetes</taxon>
        <taxon>Mycobacteriales</taxon>
        <taxon>Gordoniaceae</taxon>
        <taxon>Gordonia</taxon>
    </lineage>
</organism>
<feature type="transmembrane region" description="Helical" evidence="1">
    <location>
        <begin position="47"/>
        <end position="70"/>
    </location>
</feature>
<evidence type="ECO:0000313" key="3">
    <source>
        <dbReference type="Proteomes" id="UP000005038"/>
    </source>
</evidence>